<feature type="binding site" evidence="11">
    <location>
        <position position="172"/>
    </location>
    <ligand>
        <name>Zn(2+)</name>
        <dbReference type="ChEBI" id="CHEBI:29105"/>
    </ligand>
</feature>
<dbReference type="Gene3D" id="3.20.20.140">
    <property type="entry name" value="Metal-dependent hydrolases"/>
    <property type="match status" value="1"/>
</dbReference>
<evidence type="ECO:0000256" key="5">
    <source>
        <dbReference type="ARBA" id="ARBA00022801"/>
    </source>
</evidence>
<dbReference type="PANTHER" id="PTHR11113">
    <property type="entry name" value="N-ACETYLGLUCOSAMINE-6-PHOSPHATE DEACETYLASE"/>
    <property type="match status" value="1"/>
</dbReference>
<evidence type="ECO:0000256" key="9">
    <source>
        <dbReference type="PIRNR" id="PIRNR038994"/>
    </source>
</evidence>
<organism evidence="13 14">
    <name type="scientific">Desulfocucumis palustris</name>
    <dbReference type="NCBI Taxonomy" id="1898651"/>
    <lineage>
        <taxon>Bacteria</taxon>
        <taxon>Bacillati</taxon>
        <taxon>Bacillota</taxon>
        <taxon>Clostridia</taxon>
        <taxon>Eubacteriales</taxon>
        <taxon>Desulfocucumaceae</taxon>
        <taxon>Desulfocucumis</taxon>
    </lineage>
</organism>
<comment type="similarity">
    <text evidence="1 9">Belongs to the metallo-dependent hydrolases superfamily. NagA family.</text>
</comment>
<dbReference type="InterPro" id="IPR003764">
    <property type="entry name" value="GlcNAc_6-P_deAcase"/>
</dbReference>
<dbReference type="Gene3D" id="2.30.40.10">
    <property type="entry name" value="Urease, subunit C, domain 1"/>
    <property type="match status" value="1"/>
</dbReference>
<feature type="binding site" evidence="11">
    <location>
        <position position="238"/>
    </location>
    <ligand>
        <name>Zn(2+)</name>
        <dbReference type="ChEBI" id="CHEBI:29105"/>
    </ligand>
</feature>
<gene>
    <name evidence="13" type="ORF">DCCM_3158</name>
</gene>
<feature type="active site" description="Proton donor/acceptor" evidence="10">
    <location>
        <position position="317"/>
    </location>
</feature>
<proteinExistence type="inferred from homology"/>
<dbReference type="GO" id="GO:0046872">
    <property type="term" value="F:metal ion binding"/>
    <property type="evidence" value="ECO:0007669"/>
    <property type="project" value="UniProtKB-KW"/>
</dbReference>
<dbReference type="InterPro" id="IPR006680">
    <property type="entry name" value="Amidohydro-rel"/>
</dbReference>
<dbReference type="Pfam" id="PF01979">
    <property type="entry name" value="Amidohydro_1"/>
    <property type="match status" value="1"/>
</dbReference>
<dbReference type="FunFam" id="3.20.20.140:FF:000004">
    <property type="entry name" value="N-acetylglucosamine-6-phosphate deacetylase"/>
    <property type="match status" value="1"/>
</dbReference>
<evidence type="ECO:0000256" key="6">
    <source>
        <dbReference type="ARBA" id="ARBA00023277"/>
    </source>
</evidence>
<dbReference type="InterPro" id="IPR011059">
    <property type="entry name" value="Metal-dep_hydrolase_composite"/>
</dbReference>
<evidence type="ECO:0000313" key="14">
    <source>
        <dbReference type="Proteomes" id="UP000239549"/>
    </source>
</evidence>
<evidence type="ECO:0000259" key="12">
    <source>
        <dbReference type="Pfam" id="PF01979"/>
    </source>
</evidence>
<comment type="cofactor">
    <cofactor evidence="11">
        <name>a divalent metal cation</name>
        <dbReference type="ChEBI" id="CHEBI:60240"/>
    </cofactor>
    <text evidence="11">Binds 1 divalent metal cation per subunit.</text>
</comment>
<keyword evidence="4 11" id="KW-0479">Metal-binding</keyword>
<feature type="binding site" evidence="11">
    <location>
        <position position="259"/>
    </location>
    <ligand>
        <name>Zn(2+)</name>
        <dbReference type="ChEBI" id="CHEBI:29105"/>
    </ligand>
</feature>
<evidence type="ECO:0000256" key="3">
    <source>
        <dbReference type="ARBA" id="ARBA00018029"/>
    </source>
</evidence>
<keyword evidence="14" id="KW-1185">Reference proteome</keyword>
<dbReference type="SUPFAM" id="SSF51556">
    <property type="entry name" value="Metallo-dependent hydrolases"/>
    <property type="match status" value="1"/>
</dbReference>
<evidence type="ECO:0000256" key="4">
    <source>
        <dbReference type="ARBA" id="ARBA00022723"/>
    </source>
</evidence>
<keyword evidence="6 9" id="KW-0119">Carbohydrate metabolism</keyword>
<accession>A0A2L2XCI4</accession>
<evidence type="ECO:0000256" key="7">
    <source>
        <dbReference type="ARBA" id="ARBA00047647"/>
    </source>
</evidence>
<evidence type="ECO:0000256" key="10">
    <source>
        <dbReference type="PIRSR" id="PIRSR038994-1"/>
    </source>
</evidence>
<evidence type="ECO:0000256" key="1">
    <source>
        <dbReference type="ARBA" id="ARBA00010716"/>
    </source>
</evidence>
<dbReference type="EC" id="3.5.1.25" evidence="2"/>
<dbReference type="CDD" id="cd00854">
    <property type="entry name" value="NagA"/>
    <property type="match status" value="1"/>
</dbReference>
<dbReference type="NCBIfam" id="TIGR00221">
    <property type="entry name" value="nagA"/>
    <property type="match status" value="1"/>
</dbReference>
<dbReference type="OrthoDB" id="9776488at2"/>
<dbReference type="PIRSF" id="PIRSF038994">
    <property type="entry name" value="NagA"/>
    <property type="match status" value="1"/>
</dbReference>
<dbReference type="AlphaFoldDB" id="A0A2L2XCI4"/>
<reference evidence="14" key="1">
    <citation type="submission" date="2018-02" db="EMBL/GenBank/DDBJ databases">
        <title>Genome sequence of Desulfocucumis palustris strain NAW-5.</title>
        <authorList>
            <person name="Watanabe M."/>
            <person name="Kojima H."/>
            <person name="Fukui M."/>
        </authorList>
    </citation>
    <scope>NUCLEOTIDE SEQUENCE [LARGE SCALE GENOMIC DNA]</scope>
    <source>
        <strain evidence="14">NAW-5</strain>
    </source>
</reference>
<comment type="pathway">
    <text evidence="8">Amino-sugar metabolism; N-acetylneuraminate degradation; D-fructose 6-phosphate from N-acetylneuraminate: step 4/5.</text>
</comment>
<sequence length="428" mass="44974">MKNYMITGGELITSGGPVPNEGLMIMRGKIALPGAMNPDSIYAGLSCSLNFLSGPNGGSGAQAKNACASPSPGLTRLPADAPSYETINAEGLYISPGFIDLHMHGGGGFDTSEGNTTSLRKMSIYHARGGTTSFLPTIAAGPSKVMEKALAAVSAQYLRTTRGASILGAHLEGPYLNPEKAGGQNRAYLRLPDVREMERFISAADGCLKMVTLAPELPGALDVIKLLNREGIVVSAGHSTATYEQTEEAIRAGMRHAVHLFNASAPLHHRNPGLVGAVLASREVSAEIIADGHHLHPSMLKLLREIKGKRGLVLITDAMASAGMSDGTYRFAGQEIEVNQGRATLKDGTLVGSTLTMSAAVRNMVLLGGLPLQEAVHMASLNPARALGIEDQKGTIAPGMDADIVLMDRDLNIKLTMVMGEVVYSDLP</sequence>
<evidence type="ECO:0000256" key="11">
    <source>
        <dbReference type="PIRSR" id="PIRSR038994-3"/>
    </source>
</evidence>
<dbReference type="GO" id="GO:0008448">
    <property type="term" value="F:N-acetylglucosamine-6-phosphate deacetylase activity"/>
    <property type="evidence" value="ECO:0007669"/>
    <property type="project" value="UniProtKB-EC"/>
</dbReference>
<dbReference type="RefSeq" id="WP_104372348.1">
    <property type="nucleotide sequence ID" value="NZ_BFAV01000125.1"/>
</dbReference>
<dbReference type="SUPFAM" id="SSF51338">
    <property type="entry name" value="Composite domain of metallo-dependent hydrolases"/>
    <property type="match status" value="1"/>
</dbReference>
<feature type="domain" description="Amidohydrolase-related" evidence="12">
    <location>
        <begin position="93"/>
        <end position="423"/>
    </location>
</feature>
<dbReference type="PANTHER" id="PTHR11113:SF14">
    <property type="entry name" value="N-ACETYLGLUCOSAMINE-6-PHOSPHATE DEACETYLASE"/>
    <property type="match status" value="1"/>
</dbReference>
<dbReference type="InterPro" id="IPR032466">
    <property type="entry name" value="Metal_Hydrolase"/>
</dbReference>
<comment type="caution">
    <text evidence="13">The sequence shown here is derived from an EMBL/GenBank/DDBJ whole genome shotgun (WGS) entry which is preliminary data.</text>
</comment>
<evidence type="ECO:0000256" key="2">
    <source>
        <dbReference type="ARBA" id="ARBA00011899"/>
    </source>
</evidence>
<name>A0A2L2XCI4_9FIRM</name>
<evidence type="ECO:0000256" key="8">
    <source>
        <dbReference type="ARBA" id="ARBA00060590"/>
    </source>
</evidence>
<evidence type="ECO:0000313" key="13">
    <source>
        <dbReference type="EMBL" id="GBF34047.1"/>
    </source>
</evidence>
<dbReference type="GO" id="GO:0006046">
    <property type="term" value="P:N-acetylglucosamine catabolic process"/>
    <property type="evidence" value="ECO:0007669"/>
    <property type="project" value="TreeGrafter"/>
</dbReference>
<dbReference type="Proteomes" id="UP000239549">
    <property type="component" value="Unassembled WGS sequence"/>
</dbReference>
<keyword evidence="5 9" id="KW-0378">Hydrolase</keyword>
<comment type="catalytic activity">
    <reaction evidence="7">
        <text>N-acetyl-D-glucosamine 6-phosphate + H2O = D-glucosamine 6-phosphate + acetate</text>
        <dbReference type="Rhea" id="RHEA:22936"/>
        <dbReference type="ChEBI" id="CHEBI:15377"/>
        <dbReference type="ChEBI" id="CHEBI:30089"/>
        <dbReference type="ChEBI" id="CHEBI:57513"/>
        <dbReference type="ChEBI" id="CHEBI:58725"/>
        <dbReference type="EC" id="3.5.1.25"/>
    </reaction>
</comment>
<dbReference type="EMBL" id="BFAV01000125">
    <property type="protein sequence ID" value="GBF34047.1"/>
    <property type="molecule type" value="Genomic_DNA"/>
</dbReference>
<protein>
    <recommendedName>
        <fullName evidence="3">N-acetylglucosamine-6-phosphate deacetylase</fullName>
        <ecNumber evidence="2">3.5.1.25</ecNumber>
    </recommendedName>
</protein>